<evidence type="ECO:0000313" key="3">
    <source>
        <dbReference type="Proteomes" id="UP000292564"/>
    </source>
</evidence>
<dbReference type="AlphaFoldDB" id="A0A4Q7ZET7"/>
<feature type="region of interest" description="Disordered" evidence="1">
    <location>
        <begin position="58"/>
        <end position="114"/>
    </location>
</feature>
<dbReference type="Proteomes" id="UP000292564">
    <property type="component" value="Unassembled WGS sequence"/>
</dbReference>
<feature type="region of interest" description="Disordered" evidence="1">
    <location>
        <begin position="217"/>
        <end position="246"/>
    </location>
</feature>
<comment type="caution">
    <text evidence="2">The sequence shown here is derived from an EMBL/GenBank/DDBJ whole genome shotgun (WGS) entry which is preliminary data.</text>
</comment>
<proteinExistence type="predicted"/>
<evidence type="ECO:0000256" key="1">
    <source>
        <dbReference type="SAM" id="MobiDB-lite"/>
    </source>
</evidence>
<accession>A0A4Q7ZET7</accession>
<keyword evidence="3" id="KW-1185">Reference proteome</keyword>
<protein>
    <submittedName>
        <fullName evidence="2">Uncharacterized protein</fullName>
    </submittedName>
</protein>
<sequence>MKIHIRRVRRHLACPECGEPARRCPPRQWVTAAGPRSRWSHPDGEPLCPVVGPAGYRPADARPVRRPRSRYPPRQTPTVGRRRRVWSRWTPRAVPTGDRHRPWGRPTPDLPPGLAARPRDARRGLPIPPVNVHANTGSGGRHVDFTTINTIVSTRLAVERRCSLCGEPTKSLVAFIGTRAVQPTRASVAARHSYAATPTRPAVRSAWSRSRCAYTLPSPGTGAPKPTGRARASCRPARTATNPPGAGWASRTCRSMYLPEHGFTVYLPAPFRTVRAYVYGPDGRLHPGPGTR</sequence>
<organism evidence="2 3">
    <name type="scientific">Krasilnikovia cinnamomea</name>
    <dbReference type="NCBI Taxonomy" id="349313"/>
    <lineage>
        <taxon>Bacteria</taxon>
        <taxon>Bacillati</taxon>
        <taxon>Actinomycetota</taxon>
        <taxon>Actinomycetes</taxon>
        <taxon>Micromonosporales</taxon>
        <taxon>Micromonosporaceae</taxon>
        <taxon>Krasilnikovia</taxon>
    </lineage>
</organism>
<evidence type="ECO:0000313" key="2">
    <source>
        <dbReference type="EMBL" id="RZU48804.1"/>
    </source>
</evidence>
<name>A0A4Q7ZET7_9ACTN</name>
<gene>
    <name evidence="2" type="ORF">EV385_0528</name>
</gene>
<dbReference type="EMBL" id="SHKY01000001">
    <property type="protein sequence ID" value="RZU48804.1"/>
    <property type="molecule type" value="Genomic_DNA"/>
</dbReference>
<reference evidence="2 3" key="1">
    <citation type="submission" date="2019-02" db="EMBL/GenBank/DDBJ databases">
        <title>Sequencing the genomes of 1000 actinobacteria strains.</title>
        <authorList>
            <person name="Klenk H.-P."/>
        </authorList>
    </citation>
    <scope>NUCLEOTIDE SEQUENCE [LARGE SCALE GENOMIC DNA]</scope>
    <source>
        <strain evidence="2 3">DSM 45162</strain>
    </source>
</reference>